<dbReference type="Proteomes" id="UP000765509">
    <property type="component" value="Unassembled WGS sequence"/>
</dbReference>
<dbReference type="EMBL" id="AVOT02012725">
    <property type="protein sequence ID" value="MBW0494753.1"/>
    <property type="molecule type" value="Genomic_DNA"/>
</dbReference>
<protein>
    <recommendedName>
        <fullName evidence="3">Reverse transcriptase Ty1/copia-type domain-containing protein</fullName>
    </recommendedName>
</protein>
<evidence type="ECO:0000313" key="2">
    <source>
        <dbReference type="Proteomes" id="UP000765509"/>
    </source>
</evidence>
<gene>
    <name evidence="1" type="ORF">O181_034468</name>
</gene>
<keyword evidence="2" id="KW-1185">Reference proteome</keyword>
<dbReference type="PANTHER" id="PTHR11439">
    <property type="entry name" value="GAG-POL-RELATED RETROTRANSPOSON"/>
    <property type="match status" value="1"/>
</dbReference>
<dbReference type="AlphaFoldDB" id="A0A9Q3H7D5"/>
<dbReference type="PANTHER" id="PTHR11439:SF463">
    <property type="entry name" value="REVERSE TRANSCRIPTASE TY1_COPIA-TYPE DOMAIN-CONTAINING PROTEIN"/>
    <property type="match status" value="1"/>
</dbReference>
<accession>A0A9Q3H7D5</accession>
<sequence>MWLRPYYPTHLVPASEDEVVKLNVLGVNYQSVFGSINYVSTGTRLYISHAVSSLSQFLERPGYLHWQAFLHVLCYLKGTPDVGLIYSKRSQLSVRAYSDANWGSCVETQRSVTGFLATLEGNLMLWKTRKHPLVSISSAEAEYKAVCALALELLWLKKWAQECSLLEMASPILIHDNNQGCINTINGDCNVNNQRMTHVDIQLHFVKEAVWHGVFELVYTPTNCMLADFLTKSVNRPSLDHSLEDLGILSLGVRGSVENKDQNQFDQQSATPIISKCHNAQL</sequence>
<evidence type="ECO:0000313" key="1">
    <source>
        <dbReference type="EMBL" id="MBW0494753.1"/>
    </source>
</evidence>
<proteinExistence type="predicted"/>
<name>A0A9Q3H7D5_9BASI</name>
<comment type="caution">
    <text evidence="1">The sequence shown here is derived from an EMBL/GenBank/DDBJ whole genome shotgun (WGS) entry which is preliminary data.</text>
</comment>
<dbReference type="CDD" id="cd09272">
    <property type="entry name" value="RNase_HI_RT_Ty1"/>
    <property type="match status" value="1"/>
</dbReference>
<organism evidence="1 2">
    <name type="scientific">Austropuccinia psidii MF-1</name>
    <dbReference type="NCBI Taxonomy" id="1389203"/>
    <lineage>
        <taxon>Eukaryota</taxon>
        <taxon>Fungi</taxon>
        <taxon>Dikarya</taxon>
        <taxon>Basidiomycota</taxon>
        <taxon>Pucciniomycotina</taxon>
        <taxon>Pucciniomycetes</taxon>
        <taxon>Pucciniales</taxon>
        <taxon>Sphaerophragmiaceae</taxon>
        <taxon>Austropuccinia</taxon>
    </lineage>
</organism>
<reference evidence="1" key="1">
    <citation type="submission" date="2021-03" db="EMBL/GenBank/DDBJ databases">
        <title>Draft genome sequence of rust myrtle Austropuccinia psidii MF-1, a brazilian biotype.</title>
        <authorList>
            <person name="Quecine M.C."/>
            <person name="Pachon D.M.R."/>
            <person name="Bonatelli M.L."/>
            <person name="Correr F.H."/>
            <person name="Franceschini L.M."/>
            <person name="Leite T.F."/>
            <person name="Margarido G.R.A."/>
            <person name="Almeida C.A."/>
            <person name="Ferrarezi J.A."/>
            <person name="Labate C.A."/>
        </authorList>
    </citation>
    <scope>NUCLEOTIDE SEQUENCE</scope>
    <source>
        <strain evidence="1">MF-1</strain>
    </source>
</reference>
<evidence type="ECO:0008006" key="3">
    <source>
        <dbReference type="Google" id="ProtNLM"/>
    </source>
</evidence>